<protein>
    <submittedName>
        <fullName evidence="2">Uncharacterized protein</fullName>
    </submittedName>
</protein>
<organism evidence="2 3">
    <name type="scientific">Pleodorina starrii</name>
    <dbReference type="NCBI Taxonomy" id="330485"/>
    <lineage>
        <taxon>Eukaryota</taxon>
        <taxon>Viridiplantae</taxon>
        <taxon>Chlorophyta</taxon>
        <taxon>core chlorophytes</taxon>
        <taxon>Chlorophyceae</taxon>
        <taxon>CS clade</taxon>
        <taxon>Chlamydomonadales</taxon>
        <taxon>Volvocaceae</taxon>
        <taxon>Pleodorina</taxon>
    </lineage>
</organism>
<feature type="compositionally biased region" description="Polar residues" evidence="1">
    <location>
        <begin position="218"/>
        <end position="231"/>
    </location>
</feature>
<feature type="compositionally biased region" description="Low complexity" evidence="1">
    <location>
        <begin position="266"/>
        <end position="311"/>
    </location>
</feature>
<comment type="caution">
    <text evidence="2">The sequence shown here is derived from an EMBL/GenBank/DDBJ whole genome shotgun (WGS) entry which is preliminary data.</text>
</comment>
<dbReference type="AlphaFoldDB" id="A0A9W6C1M1"/>
<keyword evidence="3" id="KW-1185">Reference proteome</keyword>
<feature type="compositionally biased region" description="Low complexity" evidence="1">
    <location>
        <begin position="381"/>
        <end position="396"/>
    </location>
</feature>
<evidence type="ECO:0000256" key="1">
    <source>
        <dbReference type="SAM" id="MobiDB-lite"/>
    </source>
</evidence>
<feature type="region of interest" description="Disordered" evidence="1">
    <location>
        <begin position="531"/>
        <end position="552"/>
    </location>
</feature>
<feature type="compositionally biased region" description="Low complexity" evidence="1">
    <location>
        <begin position="135"/>
        <end position="161"/>
    </location>
</feature>
<feature type="compositionally biased region" description="Low complexity" evidence="1">
    <location>
        <begin position="104"/>
        <end position="120"/>
    </location>
</feature>
<feature type="compositionally biased region" description="Polar residues" evidence="1">
    <location>
        <begin position="356"/>
        <end position="366"/>
    </location>
</feature>
<sequence>MAAIVAKAGTAGWNRAFFVDAPEIKEEGEEDDGVQQPQQQATPQPSSVKYVKSPAPAEPDFCSSARSKRPHIPYSQREIYEKKPTTTPTSSARPPMGQTCNRRGSTGSGAADSGSTPAATRLQAASPAYSRDRTSPSVSATSGTAAAGRSSSVSRRAATTPLRGATSSIPRGATGATPREGTGELSSRTPATTVGGPSRQARDKTPSLSRPSVDWQPRYQQLNPSHRQNNMTPPPVRMPMSARCYGQGIPATPQAAAGMRAPSPAPGRAFATGAATARDATPASARAQRPSQPIPPQSQAKSSLAKASSLTPAPPPPGGKAHGSPTKPAAIVLTQLERSWNPSTSKTPTTPITPTNRPAASPSSAGRQPRKTLDASGGGSVAATATAASTTPASRSSASPAAAMAAAAAAAVARGLITGVDQGVNGVGTGSPAARAVAVKSAYGAGIYAQTQPLSANDCAAQRDDATAAGGAAIAAGATSDGGASEAVESLGLIDLDGSDSISLCGSKGPHAGVPAKGVLLVPTPSCADGSELGGTPAATGRDKEHGPAEAEAGEAAVAVPATRSCGCIVMTAAVYDSTPASRHAALALTRGDDLQDTP</sequence>
<proteinExistence type="predicted"/>
<evidence type="ECO:0000313" key="3">
    <source>
        <dbReference type="Proteomes" id="UP001165080"/>
    </source>
</evidence>
<feature type="compositionally biased region" description="Low complexity" evidence="1">
    <location>
        <begin position="35"/>
        <end position="45"/>
    </location>
</feature>
<feature type="region of interest" description="Disordered" evidence="1">
    <location>
        <begin position="21"/>
        <end position="396"/>
    </location>
</feature>
<accession>A0A9W6C1M1</accession>
<feature type="compositionally biased region" description="Low complexity" evidence="1">
    <location>
        <begin position="342"/>
        <end position="355"/>
    </location>
</feature>
<dbReference type="EMBL" id="BRXU01000046">
    <property type="protein sequence ID" value="GLC61446.1"/>
    <property type="molecule type" value="Genomic_DNA"/>
</dbReference>
<name>A0A9W6C1M1_9CHLO</name>
<dbReference type="Proteomes" id="UP001165080">
    <property type="component" value="Unassembled WGS sequence"/>
</dbReference>
<reference evidence="2 3" key="1">
    <citation type="journal article" date="2023" name="Commun. Biol.">
        <title>Reorganization of the ancestral sex-determining regions during the evolution of trioecy in Pleodorina starrii.</title>
        <authorList>
            <person name="Takahashi K."/>
            <person name="Suzuki S."/>
            <person name="Kawai-Toyooka H."/>
            <person name="Yamamoto K."/>
            <person name="Hamaji T."/>
            <person name="Ootsuki R."/>
            <person name="Yamaguchi H."/>
            <person name="Kawachi M."/>
            <person name="Higashiyama T."/>
            <person name="Nozaki H."/>
        </authorList>
    </citation>
    <scope>NUCLEOTIDE SEQUENCE [LARGE SCALE GENOMIC DNA]</scope>
    <source>
        <strain evidence="2 3">NIES-4479</strain>
    </source>
</reference>
<gene>
    <name evidence="2" type="primary">PLEST007740</name>
    <name evidence="2" type="ORF">PLESTB_001757300</name>
</gene>
<evidence type="ECO:0000313" key="2">
    <source>
        <dbReference type="EMBL" id="GLC61446.1"/>
    </source>
</evidence>